<name>A0ABV7UWH2_9GAMM</name>
<dbReference type="Pfam" id="PF14559">
    <property type="entry name" value="TPR_19"/>
    <property type="match status" value="1"/>
</dbReference>
<dbReference type="InterPro" id="IPR027417">
    <property type="entry name" value="P-loop_NTPase"/>
</dbReference>
<keyword evidence="1" id="KW-0808">Transferase</keyword>
<dbReference type="InterPro" id="IPR026634">
    <property type="entry name" value="TPST-like"/>
</dbReference>
<dbReference type="SMART" id="SM00028">
    <property type="entry name" value="TPR"/>
    <property type="match status" value="3"/>
</dbReference>
<accession>A0ABV7UWH2</accession>
<sequence length="539" mass="60306">MTEDPRQRYQRAIEALNRSDWKTAQSLAMDLVRDVPPHAGVYFVAGVAARELLQIPLAIQCLEKSVQLNPARPDYMAHLARAWAQASEPRRAVELADRAAAMPSDDPVTLDALALVYTQAHAYDKAAAMFGRVAELVPHSARSQFNYATAMIHSGEIGVAEQALEACLRADPRYWKAYLSRAQLRKYPKQDNHVEAMESLREGAGDDATAQMCLNLALSKEYEDIGEHPKAFERLVAGKSWGGRGRNYTTQRDEALFDAIIEGCPDVGKQSGFDSEQPIFIIGLPRTGTTLVERIISSHSEVHSAGELQNFGVALKRATGSTTPSMLDMDAVMRSRGLDWKALGRQYIESTRPATASLPRFIDKLPHNFLYAGYIAAALPNARIICLRRNPMDSCLSNFRQLFALSSSYYDYSFDLMDTARYCILFDRMMRAWHARMPGRILEVGYESVVDDLDSWARRLIAFCGLEWEDACLRFEENAAPVATASAVQVRSRVYRSAIDRWKRYASQMQPVRELFEAEGIAVDDGCDEQDLPGPERGT</sequence>
<organism evidence="2 3">
    <name type="scientific">Luteimonas notoginsengisoli</name>
    <dbReference type="NCBI Taxonomy" id="1578200"/>
    <lineage>
        <taxon>Bacteria</taxon>
        <taxon>Pseudomonadati</taxon>
        <taxon>Pseudomonadota</taxon>
        <taxon>Gammaproteobacteria</taxon>
        <taxon>Lysobacterales</taxon>
        <taxon>Lysobacteraceae</taxon>
        <taxon>Luteimonas</taxon>
    </lineage>
</organism>
<reference evidence="3" key="1">
    <citation type="journal article" date="2019" name="Int. J. Syst. Evol. Microbiol.">
        <title>The Global Catalogue of Microorganisms (GCM) 10K type strain sequencing project: providing services to taxonomists for standard genome sequencing and annotation.</title>
        <authorList>
            <consortium name="The Broad Institute Genomics Platform"/>
            <consortium name="The Broad Institute Genome Sequencing Center for Infectious Disease"/>
            <person name="Wu L."/>
            <person name="Ma J."/>
        </authorList>
    </citation>
    <scope>NUCLEOTIDE SEQUENCE [LARGE SCALE GENOMIC DNA]</scope>
    <source>
        <strain evidence="3">KCTC 42211</strain>
    </source>
</reference>
<protein>
    <submittedName>
        <fullName evidence="2">Tetratricopeptide repeat-containing sulfotransferase family protein</fullName>
    </submittedName>
</protein>
<evidence type="ECO:0000313" key="3">
    <source>
        <dbReference type="Proteomes" id="UP001595724"/>
    </source>
</evidence>
<dbReference type="EMBL" id="JBHRYF010000009">
    <property type="protein sequence ID" value="MFC3661088.1"/>
    <property type="molecule type" value="Genomic_DNA"/>
</dbReference>
<dbReference type="RefSeq" id="WP_386711828.1">
    <property type="nucleotide sequence ID" value="NZ_JBHRYF010000009.1"/>
</dbReference>
<dbReference type="InterPro" id="IPR011990">
    <property type="entry name" value="TPR-like_helical_dom_sf"/>
</dbReference>
<keyword evidence="3" id="KW-1185">Reference proteome</keyword>
<evidence type="ECO:0000256" key="1">
    <source>
        <dbReference type="ARBA" id="ARBA00022679"/>
    </source>
</evidence>
<dbReference type="Proteomes" id="UP001595724">
    <property type="component" value="Unassembled WGS sequence"/>
</dbReference>
<dbReference type="Pfam" id="PF13469">
    <property type="entry name" value="Sulfotransfer_3"/>
    <property type="match status" value="1"/>
</dbReference>
<dbReference type="InterPro" id="IPR019734">
    <property type="entry name" value="TPR_rpt"/>
</dbReference>
<dbReference type="Gene3D" id="1.25.40.10">
    <property type="entry name" value="Tetratricopeptide repeat domain"/>
    <property type="match status" value="1"/>
</dbReference>
<dbReference type="Gene3D" id="3.40.50.300">
    <property type="entry name" value="P-loop containing nucleotide triphosphate hydrolases"/>
    <property type="match status" value="1"/>
</dbReference>
<dbReference type="SUPFAM" id="SSF48452">
    <property type="entry name" value="TPR-like"/>
    <property type="match status" value="1"/>
</dbReference>
<proteinExistence type="predicted"/>
<dbReference type="SUPFAM" id="SSF52540">
    <property type="entry name" value="P-loop containing nucleoside triphosphate hydrolases"/>
    <property type="match status" value="1"/>
</dbReference>
<dbReference type="PANTHER" id="PTHR12788">
    <property type="entry name" value="PROTEIN-TYROSINE SULFOTRANSFERASE 2"/>
    <property type="match status" value="1"/>
</dbReference>
<evidence type="ECO:0000313" key="2">
    <source>
        <dbReference type="EMBL" id="MFC3661088.1"/>
    </source>
</evidence>
<gene>
    <name evidence="2" type="ORF">ACFOM9_13545</name>
</gene>
<comment type="caution">
    <text evidence="2">The sequence shown here is derived from an EMBL/GenBank/DDBJ whole genome shotgun (WGS) entry which is preliminary data.</text>
</comment>
<dbReference type="PANTHER" id="PTHR12788:SF10">
    <property type="entry name" value="PROTEIN-TYROSINE SULFOTRANSFERASE"/>
    <property type="match status" value="1"/>
</dbReference>